<proteinExistence type="predicted"/>
<gene>
    <name evidence="2" type="ORF">EG359_02710</name>
</gene>
<keyword evidence="1" id="KW-0472">Membrane</keyword>
<evidence type="ECO:0000313" key="2">
    <source>
        <dbReference type="EMBL" id="AZA98580.1"/>
    </source>
</evidence>
<protein>
    <submittedName>
        <fullName evidence="2">Uncharacterized protein</fullName>
    </submittedName>
</protein>
<name>A0ABM7BHR8_9FLAO</name>
<organism evidence="2 3">
    <name type="scientific">Chryseobacterium joostei</name>
    <dbReference type="NCBI Taxonomy" id="112234"/>
    <lineage>
        <taxon>Bacteria</taxon>
        <taxon>Pseudomonadati</taxon>
        <taxon>Bacteroidota</taxon>
        <taxon>Flavobacteriia</taxon>
        <taxon>Flavobacteriales</taxon>
        <taxon>Weeksellaceae</taxon>
        <taxon>Chryseobacterium group</taxon>
        <taxon>Chryseobacterium</taxon>
    </lineage>
</organism>
<sequence length="48" mass="5656">MYDYGARMYMPDIGRWGVVDPRSQYTQLIAMFGIILFHLMILVKCKVN</sequence>
<evidence type="ECO:0000313" key="3">
    <source>
        <dbReference type="Proteomes" id="UP000279541"/>
    </source>
</evidence>
<keyword evidence="3" id="KW-1185">Reference proteome</keyword>
<dbReference type="Proteomes" id="UP000279541">
    <property type="component" value="Chromosome"/>
</dbReference>
<feature type="transmembrane region" description="Helical" evidence="1">
    <location>
        <begin position="25"/>
        <end position="43"/>
    </location>
</feature>
<accession>A0ABM7BHR8</accession>
<keyword evidence="1" id="KW-1133">Transmembrane helix</keyword>
<reference evidence="2 3" key="1">
    <citation type="submission" date="2018-11" db="EMBL/GenBank/DDBJ databases">
        <title>Proposal to divide the Flavobacteriaceae and reorganize its genera based on Amino Acid Identity values calculated from whole genome sequences.</title>
        <authorList>
            <person name="Nicholson A.C."/>
            <person name="Gulvik C.A."/>
            <person name="Whitney A.M."/>
            <person name="Humrighouse B.W."/>
            <person name="Bell M."/>
            <person name="Holmes B."/>
            <person name="Steigerwalt A.G."/>
            <person name="Villarma A."/>
            <person name="Sheth M."/>
            <person name="Batra D."/>
            <person name="Pryor J."/>
            <person name="Bernardet J.-F."/>
            <person name="Hugo C."/>
            <person name="Kampfer P."/>
            <person name="Newman J."/>
            <person name="McQuiston J.R."/>
        </authorList>
    </citation>
    <scope>NUCLEOTIDE SEQUENCE [LARGE SCALE GENOMIC DNA]</scope>
    <source>
        <strain evidence="2 3">DSM 16927</strain>
    </source>
</reference>
<dbReference type="EMBL" id="CP033926">
    <property type="protein sequence ID" value="AZA98580.1"/>
    <property type="molecule type" value="Genomic_DNA"/>
</dbReference>
<dbReference type="Gene3D" id="2.180.10.10">
    <property type="entry name" value="RHS repeat-associated core"/>
    <property type="match status" value="1"/>
</dbReference>
<keyword evidence="1" id="KW-0812">Transmembrane</keyword>
<evidence type="ECO:0000256" key="1">
    <source>
        <dbReference type="SAM" id="Phobius"/>
    </source>
</evidence>